<dbReference type="RefSeq" id="WP_085051474.1">
    <property type="nucleotide sequence ID" value="NZ_LNQR01000032.1"/>
</dbReference>
<dbReference type="Gene3D" id="1.10.1740.10">
    <property type="match status" value="1"/>
</dbReference>
<keyword evidence="3" id="KW-0731">Sigma factor</keyword>
<evidence type="ECO:0000256" key="2">
    <source>
        <dbReference type="ARBA" id="ARBA00023015"/>
    </source>
</evidence>
<dbReference type="SUPFAM" id="SSF88659">
    <property type="entry name" value="Sigma3 and sigma4 domains of RNA polymerase sigma factors"/>
    <property type="match status" value="1"/>
</dbReference>
<gene>
    <name evidence="8" type="ORF">ASN18_0907</name>
</gene>
<dbReference type="InterPro" id="IPR013325">
    <property type="entry name" value="RNA_pol_sigma_r2"/>
</dbReference>
<evidence type="ECO:0000256" key="3">
    <source>
        <dbReference type="ARBA" id="ARBA00023082"/>
    </source>
</evidence>
<evidence type="ECO:0000256" key="4">
    <source>
        <dbReference type="ARBA" id="ARBA00023125"/>
    </source>
</evidence>
<dbReference type="CDD" id="cd06171">
    <property type="entry name" value="Sigma70_r4"/>
    <property type="match status" value="1"/>
</dbReference>
<dbReference type="Gene3D" id="1.10.10.10">
    <property type="entry name" value="Winged helix-like DNA-binding domain superfamily/Winged helix DNA-binding domain"/>
    <property type="match status" value="1"/>
</dbReference>
<keyword evidence="2" id="KW-0805">Transcription regulation</keyword>
<dbReference type="InterPro" id="IPR013249">
    <property type="entry name" value="RNA_pol_sigma70_r4_t2"/>
</dbReference>
<dbReference type="InterPro" id="IPR039425">
    <property type="entry name" value="RNA_pol_sigma-70-like"/>
</dbReference>
<reference evidence="8 9" key="1">
    <citation type="submission" date="2015-11" db="EMBL/GenBank/DDBJ databases">
        <authorList>
            <person name="Lin W."/>
        </authorList>
    </citation>
    <scope>NUCLEOTIDE SEQUENCE [LARGE SCALE GENOMIC DNA]</scope>
    <source>
        <strain evidence="8 9">HCH-1</strain>
    </source>
</reference>
<keyword evidence="4" id="KW-0238">DNA-binding</keyword>
<dbReference type="InterPro" id="IPR013324">
    <property type="entry name" value="RNA_pol_sigma_r3/r4-like"/>
</dbReference>
<evidence type="ECO:0000259" key="7">
    <source>
        <dbReference type="Pfam" id="PF08281"/>
    </source>
</evidence>
<dbReference type="Pfam" id="PF08281">
    <property type="entry name" value="Sigma70_r4_2"/>
    <property type="match status" value="1"/>
</dbReference>
<evidence type="ECO:0000259" key="6">
    <source>
        <dbReference type="Pfam" id="PF04542"/>
    </source>
</evidence>
<organism evidence="8 9">
    <name type="scientific">Candidatus Magnetominusculus xianensis</name>
    <dbReference type="NCBI Taxonomy" id="1748249"/>
    <lineage>
        <taxon>Bacteria</taxon>
        <taxon>Pseudomonadati</taxon>
        <taxon>Nitrospirota</taxon>
        <taxon>Nitrospiria</taxon>
        <taxon>Nitrospirales</taxon>
        <taxon>Nitrospiraceae</taxon>
        <taxon>Candidatus Magnetominusculus</taxon>
    </lineage>
</organism>
<accession>A0ABR5SL72</accession>
<dbReference type="NCBIfam" id="TIGR02937">
    <property type="entry name" value="sigma70-ECF"/>
    <property type="match status" value="1"/>
</dbReference>
<name>A0ABR5SL72_9BACT</name>
<evidence type="ECO:0000313" key="8">
    <source>
        <dbReference type="EMBL" id="KWT91083.1"/>
    </source>
</evidence>
<evidence type="ECO:0000313" key="9">
    <source>
        <dbReference type="Proteomes" id="UP000060487"/>
    </source>
</evidence>
<proteinExistence type="inferred from homology"/>
<evidence type="ECO:0000256" key="5">
    <source>
        <dbReference type="ARBA" id="ARBA00023163"/>
    </source>
</evidence>
<comment type="caution">
    <text evidence="8">The sequence shown here is derived from an EMBL/GenBank/DDBJ whole genome shotgun (WGS) entry which is preliminary data.</text>
</comment>
<dbReference type="Proteomes" id="UP000060487">
    <property type="component" value="Unassembled WGS sequence"/>
</dbReference>
<dbReference type="SUPFAM" id="SSF88946">
    <property type="entry name" value="Sigma2 domain of RNA polymerase sigma factors"/>
    <property type="match status" value="1"/>
</dbReference>
<dbReference type="PANTHER" id="PTHR43133:SF8">
    <property type="entry name" value="RNA POLYMERASE SIGMA FACTOR HI_1459-RELATED"/>
    <property type="match status" value="1"/>
</dbReference>
<feature type="domain" description="RNA polymerase sigma factor 70 region 4 type 2" evidence="7">
    <location>
        <begin position="140"/>
        <end position="187"/>
    </location>
</feature>
<dbReference type="InterPro" id="IPR036388">
    <property type="entry name" value="WH-like_DNA-bd_sf"/>
</dbReference>
<keyword evidence="5" id="KW-0804">Transcription</keyword>
<dbReference type="Pfam" id="PF04542">
    <property type="entry name" value="Sigma70_r2"/>
    <property type="match status" value="1"/>
</dbReference>
<protein>
    <submittedName>
        <fullName evidence="8">RNA polymerase, sigma-24 subunit, ECF subfamily</fullName>
    </submittedName>
</protein>
<keyword evidence="9" id="KW-1185">Reference proteome</keyword>
<dbReference type="InterPro" id="IPR014284">
    <property type="entry name" value="RNA_pol_sigma-70_dom"/>
</dbReference>
<comment type="similarity">
    <text evidence="1">Belongs to the sigma-70 factor family. ECF subfamily.</text>
</comment>
<evidence type="ECO:0000256" key="1">
    <source>
        <dbReference type="ARBA" id="ARBA00010641"/>
    </source>
</evidence>
<dbReference type="EMBL" id="LNQR01000032">
    <property type="protein sequence ID" value="KWT91083.1"/>
    <property type="molecule type" value="Genomic_DNA"/>
</dbReference>
<dbReference type="PANTHER" id="PTHR43133">
    <property type="entry name" value="RNA POLYMERASE ECF-TYPE SIGMA FACTO"/>
    <property type="match status" value="1"/>
</dbReference>
<dbReference type="InterPro" id="IPR007627">
    <property type="entry name" value="RNA_pol_sigma70_r2"/>
</dbReference>
<sequence length="200" mass="22841">MPDTHSDDSALQELIGRIIAGDTDEFEVIVRRYSAYVFKIAASYIPQEAVSEAAQEVFVSAFEGLASFNGKSQFKYWLRTITVRTCYDFWRTHYKSRELPVSSLGEVQQGWFQRVINEDSMGLFRDSEMQRDTVEILNWAMAGLAPIERMLITLVYLEGYSVKEAAQMLNLSTINVKVKALRAKAKLRKKILNNLKEGVL</sequence>
<feature type="domain" description="RNA polymerase sigma-70 region 2" evidence="6">
    <location>
        <begin position="29"/>
        <end position="93"/>
    </location>
</feature>